<gene>
    <name evidence="1" type="ORF">HNP63_001310</name>
</gene>
<proteinExistence type="predicted"/>
<dbReference type="Proteomes" id="UP000529652">
    <property type="component" value="Unassembled WGS sequence"/>
</dbReference>
<feature type="non-terminal residue" evidence="1">
    <location>
        <position position="44"/>
    </location>
</feature>
<dbReference type="EMBL" id="JACHGM010000026">
    <property type="protein sequence ID" value="MBB5141889.1"/>
    <property type="molecule type" value="Genomic_DNA"/>
</dbReference>
<organism evidence="1 2">
    <name type="scientific">Borreliella afzelii</name>
    <name type="common">Borrelia afzelii</name>
    <dbReference type="NCBI Taxonomy" id="29518"/>
    <lineage>
        <taxon>Bacteria</taxon>
        <taxon>Pseudomonadati</taxon>
        <taxon>Spirochaetota</taxon>
        <taxon>Spirochaetia</taxon>
        <taxon>Spirochaetales</taxon>
        <taxon>Borreliaceae</taxon>
        <taxon>Borreliella</taxon>
    </lineage>
</organism>
<reference evidence="1 2" key="1">
    <citation type="submission" date="2020-08" db="EMBL/GenBank/DDBJ databases">
        <title>Genomic Encyclopedia of Type Strains, Phase IV (KMG-IV): sequencing the most valuable type-strain genomes for metagenomic binning, comparative biology and taxonomic classification.</title>
        <authorList>
            <person name="Goeker M."/>
        </authorList>
    </citation>
    <scope>NUCLEOTIDE SEQUENCE [LARGE SCALE GENOMIC DNA]</scope>
    <source>
        <strain evidence="1 2">DSM 10508</strain>
    </source>
</reference>
<dbReference type="AlphaFoldDB" id="A0AB34Z3L5"/>
<comment type="caution">
    <text evidence="1">The sequence shown here is derived from an EMBL/GenBank/DDBJ whole genome shotgun (WGS) entry which is preliminary data.</text>
</comment>
<protein>
    <submittedName>
        <fullName evidence="1">Uncharacterized protein</fullName>
    </submittedName>
</protein>
<evidence type="ECO:0000313" key="1">
    <source>
        <dbReference type="EMBL" id="MBB5141889.1"/>
    </source>
</evidence>
<accession>A0AB34Z3L5</accession>
<name>A0AB34Z3L5_BORAF</name>
<sequence>MDINNYLNLNNGGTDFILKLLKDYQKVIDENKILKNTLENSTKT</sequence>
<evidence type="ECO:0000313" key="2">
    <source>
        <dbReference type="Proteomes" id="UP000529652"/>
    </source>
</evidence>